<dbReference type="STRING" id="1789683.A0A1X7R7T2"/>
<sequence>METEILANINVPNVIDRDECIYCFETSVNNVSEGQTTADQLHSLNVCLSCFQSVCKLHRELHMNVTENSCDTVHTNYLQVAKLEKPKKESDDEGNTTPTKKIKLQVTEKSEDQLYDTVWKLLHIDGENIETLLNSESLDAQSTPEKIASILNAKSQQLADQASSWELEIHTCEHSRNFNVDTIPVSKVDTTKCNDCNLDSNLWLCLYCGNIGCGREQIGIEGHSHGLKHYETHRDHCLAIKLGSLSENSNDLYCYQCDDEVKFNDGNKTLSLILTKFGIDISSKMATEKTLTELQVEQNMNWDFKMTDSQGNKLVSLQANDELGCGLLNLGNSCYLNSVIQCLINDGVSHWGEQLIEDIGVEFPMDVVYPSNNLKCQLIKLTNALKMTPDQYPQGIKPRTFKKCIGGNHEEFSSNRQQDAMEFLTYLITQLDKKYFDKRFPTADDINNNPSDLIRFTMEDKLQCQTCHKVKYSYNTAEALQLPLLENDDIQDIKERLSDFFANETIEFNCPSCHSDMGNVATKQARMKTFPDTLVLNPIRIKLVNWTPVKTSNELVLPGVDDPEETLDMSQWKAHGFDSDKEQLMEDNETSGFKPNIETMSQLKEMGFSENASMRAIYATGNQPGNTESAMNWLFQHVDDADLNDPFEQPPEEDKQKNNEVDSNVLDSMLAMGLDGKLSKKALLLNQGDVNRSIEWVFNNMDDDGEIDEISTTTNIDGNNNEVKEYGYTEPPRYKLRGVVCHKGNSVHSGHYVAFIRKSVPDMPGEQWVLYNDEKIVLAQDTQEIRQNGYIYFYSRS</sequence>
<evidence type="ECO:0000313" key="21">
    <source>
        <dbReference type="Proteomes" id="UP000196158"/>
    </source>
</evidence>
<dbReference type="Proteomes" id="UP000196158">
    <property type="component" value="Unassembled WGS sequence"/>
</dbReference>
<dbReference type="PROSITE" id="PS50235">
    <property type="entry name" value="USP_3"/>
    <property type="match status" value="1"/>
</dbReference>
<dbReference type="PROSITE" id="PS50030">
    <property type="entry name" value="UBA"/>
    <property type="match status" value="2"/>
</dbReference>
<dbReference type="GO" id="GO:0005634">
    <property type="term" value="C:nucleus"/>
    <property type="evidence" value="ECO:0007669"/>
    <property type="project" value="TreeGrafter"/>
</dbReference>
<keyword evidence="5" id="KW-0677">Repeat</keyword>
<keyword evidence="7 11" id="KW-0833">Ubl conjugation pathway</keyword>
<evidence type="ECO:0000256" key="16">
    <source>
        <dbReference type="SAM" id="MobiDB-lite"/>
    </source>
</evidence>
<dbReference type="FunFam" id="1.10.8.10:FF:000086">
    <property type="entry name" value="Ubiquitin carboxyl-terminal hydrolase"/>
    <property type="match status" value="1"/>
</dbReference>
<dbReference type="EMBL" id="FXLY01000007">
    <property type="protein sequence ID" value="SMN21296.1"/>
    <property type="molecule type" value="Genomic_DNA"/>
</dbReference>
<evidence type="ECO:0000256" key="1">
    <source>
        <dbReference type="ARBA" id="ARBA00000707"/>
    </source>
</evidence>
<evidence type="ECO:0000256" key="7">
    <source>
        <dbReference type="ARBA" id="ARBA00022786"/>
    </source>
</evidence>
<dbReference type="Pfam" id="PF02148">
    <property type="entry name" value="zf-UBP"/>
    <property type="match status" value="1"/>
</dbReference>
<feature type="active site" description="Proton acceptor" evidence="12">
    <location>
        <position position="751"/>
    </location>
</feature>
<evidence type="ECO:0000256" key="4">
    <source>
        <dbReference type="ARBA" id="ARBA00022723"/>
    </source>
</evidence>
<dbReference type="InterPro" id="IPR041432">
    <property type="entry name" value="UBP13_Znf-UBP_var"/>
</dbReference>
<dbReference type="Gene3D" id="3.30.40.10">
    <property type="entry name" value="Zinc/RING finger domain, C3HC4 (zinc finger)"/>
    <property type="match status" value="2"/>
</dbReference>
<dbReference type="PANTHER" id="PTHR24006:SF664">
    <property type="entry name" value="UBIQUITIN CARBOXYL-TERMINAL HYDROLASE"/>
    <property type="match status" value="1"/>
</dbReference>
<dbReference type="InterPro" id="IPR001607">
    <property type="entry name" value="Znf_UBP"/>
</dbReference>
<dbReference type="InterPro" id="IPR028889">
    <property type="entry name" value="USP"/>
</dbReference>
<evidence type="ECO:0000256" key="6">
    <source>
        <dbReference type="ARBA" id="ARBA00022771"/>
    </source>
</evidence>
<dbReference type="InterPro" id="IPR015940">
    <property type="entry name" value="UBA"/>
</dbReference>
<dbReference type="InterPro" id="IPR001394">
    <property type="entry name" value="Peptidase_C19_UCH"/>
</dbReference>
<comment type="similarity">
    <text evidence="2 11 15">Belongs to the peptidase C19 family.</text>
</comment>
<evidence type="ECO:0000256" key="15">
    <source>
        <dbReference type="RuleBase" id="RU366025"/>
    </source>
</evidence>
<evidence type="ECO:0000256" key="14">
    <source>
        <dbReference type="PROSITE-ProRule" id="PRU00502"/>
    </source>
</evidence>
<proteinExistence type="inferred from homology"/>
<dbReference type="SUPFAM" id="SSF54001">
    <property type="entry name" value="Cysteine proteinases"/>
    <property type="match status" value="1"/>
</dbReference>
<keyword evidence="21" id="KW-1185">Reference proteome</keyword>
<dbReference type="InterPro" id="IPR050164">
    <property type="entry name" value="Peptidase_C19"/>
</dbReference>
<feature type="binding site" evidence="13">
    <location>
        <position position="225"/>
    </location>
    <ligand>
        <name>Zn(2+)</name>
        <dbReference type="ChEBI" id="CHEBI:29105"/>
    </ligand>
</feature>
<dbReference type="EC" id="3.4.19.12" evidence="11 15"/>
<feature type="domain" description="USP" evidence="18">
    <location>
        <begin position="325"/>
        <end position="797"/>
    </location>
</feature>
<keyword evidence="6 14" id="KW-0863">Zinc-finger</keyword>
<dbReference type="Pfam" id="PF00627">
    <property type="entry name" value="UBA"/>
    <property type="match status" value="1"/>
</dbReference>
<keyword evidence="10 11" id="KW-0862">Zinc</keyword>
<comment type="catalytic activity">
    <reaction evidence="1 11 15">
        <text>Thiol-dependent hydrolysis of ester, thioester, amide, peptide and isopeptide bonds formed by the C-terminal Gly of ubiquitin (a 76-residue protein attached to proteins as an intracellular targeting signal).</text>
        <dbReference type="EC" id="3.4.19.12"/>
    </reaction>
</comment>
<evidence type="ECO:0000259" key="17">
    <source>
        <dbReference type="PROSITE" id="PS50030"/>
    </source>
</evidence>
<dbReference type="PANTHER" id="PTHR24006">
    <property type="entry name" value="UBIQUITIN CARBOXYL-TERMINAL HYDROLASE"/>
    <property type="match status" value="1"/>
</dbReference>
<evidence type="ECO:0000259" key="18">
    <source>
        <dbReference type="PROSITE" id="PS50235"/>
    </source>
</evidence>
<dbReference type="PIRSF" id="PIRSF016308">
    <property type="entry name" value="UBP"/>
    <property type="match status" value="1"/>
</dbReference>
<dbReference type="InterPro" id="IPR016652">
    <property type="entry name" value="Ubiquitinyl_hydrolase"/>
</dbReference>
<evidence type="ECO:0000256" key="9">
    <source>
        <dbReference type="ARBA" id="ARBA00022807"/>
    </source>
</evidence>
<dbReference type="Pfam" id="PF00443">
    <property type="entry name" value="UCH"/>
    <property type="match status" value="1"/>
</dbReference>
<dbReference type="InterPro" id="IPR038765">
    <property type="entry name" value="Papain-like_cys_pep_sf"/>
</dbReference>
<dbReference type="SUPFAM" id="SSF46934">
    <property type="entry name" value="UBA-like"/>
    <property type="match status" value="1"/>
</dbReference>
<evidence type="ECO:0000259" key="19">
    <source>
        <dbReference type="PROSITE" id="PS50271"/>
    </source>
</evidence>
<feature type="active site" description="Nucleophile" evidence="12">
    <location>
        <position position="334"/>
    </location>
</feature>
<feature type="domain" description="UBP-type" evidence="19">
    <location>
        <begin position="170"/>
        <end position="281"/>
    </location>
</feature>
<feature type="domain" description="UBA" evidence="17">
    <location>
        <begin position="585"/>
        <end position="637"/>
    </location>
</feature>
<evidence type="ECO:0000256" key="2">
    <source>
        <dbReference type="ARBA" id="ARBA00009085"/>
    </source>
</evidence>
<dbReference type="InterPro" id="IPR009060">
    <property type="entry name" value="UBA-like_sf"/>
</dbReference>
<dbReference type="SMART" id="SM00165">
    <property type="entry name" value="UBA"/>
    <property type="match status" value="2"/>
</dbReference>
<protein>
    <recommendedName>
        <fullName evidence="11 15">Ubiquitin carboxyl-terminal hydrolase</fullName>
        <ecNumber evidence="11 15">3.4.19.12</ecNumber>
    </recommendedName>
</protein>
<dbReference type="GO" id="GO:0004843">
    <property type="term" value="F:cysteine-type deubiquitinase activity"/>
    <property type="evidence" value="ECO:0007669"/>
    <property type="project" value="UniProtKB-UniRule"/>
</dbReference>
<evidence type="ECO:0000256" key="3">
    <source>
        <dbReference type="ARBA" id="ARBA00022670"/>
    </source>
</evidence>
<reference evidence="20 21" key="1">
    <citation type="submission" date="2017-04" db="EMBL/GenBank/DDBJ databases">
        <authorList>
            <person name="Afonso C.L."/>
            <person name="Miller P.J."/>
            <person name="Scott M.A."/>
            <person name="Spackman E."/>
            <person name="Goraichik I."/>
            <person name="Dimitrov K.M."/>
            <person name="Suarez D.L."/>
            <person name="Swayne D.E."/>
        </authorList>
    </citation>
    <scope>NUCLEOTIDE SEQUENCE [LARGE SCALE GENOMIC DNA]</scope>
</reference>
<evidence type="ECO:0000256" key="10">
    <source>
        <dbReference type="ARBA" id="ARBA00022833"/>
    </source>
</evidence>
<evidence type="ECO:0000256" key="5">
    <source>
        <dbReference type="ARBA" id="ARBA00022737"/>
    </source>
</evidence>
<keyword evidence="4 11" id="KW-0479">Metal-binding</keyword>
<dbReference type="PROSITE" id="PS00973">
    <property type="entry name" value="USP_2"/>
    <property type="match status" value="1"/>
</dbReference>
<name>A0A1X7R7T2_9SACH</name>
<gene>
    <name evidence="20" type="ORF">KASA_0L03586G</name>
</gene>
<dbReference type="AlphaFoldDB" id="A0A1X7R7T2"/>
<dbReference type="InterPro" id="IPR033864">
    <property type="entry name" value="UBA2_scUBP14-like"/>
</dbReference>
<keyword evidence="8 11" id="KW-0378">Hydrolase</keyword>
<feature type="region of interest" description="Disordered" evidence="16">
    <location>
        <begin position="641"/>
        <end position="660"/>
    </location>
</feature>
<dbReference type="Gene3D" id="3.90.70.10">
    <property type="entry name" value="Cysteine proteinases"/>
    <property type="match status" value="1"/>
</dbReference>
<dbReference type="Gene3D" id="1.10.8.10">
    <property type="entry name" value="DNA helicase RuvA subunit, C-terminal domain"/>
    <property type="match status" value="2"/>
</dbReference>
<evidence type="ECO:0000256" key="8">
    <source>
        <dbReference type="ARBA" id="ARBA00022801"/>
    </source>
</evidence>
<feature type="domain" description="UBA" evidence="17">
    <location>
        <begin position="660"/>
        <end position="700"/>
    </location>
</feature>
<dbReference type="InterPro" id="IPR013083">
    <property type="entry name" value="Znf_RING/FYVE/PHD"/>
</dbReference>
<dbReference type="Pfam" id="PF17807">
    <property type="entry name" value="zf-UBP_var"/>
    <property type="match status" value="1"/>
</dbReference>
<evidence type="ECO:0000256" key="11">
    <source>
        <dbReference type="PIRNR" id="PIRNR016308"/>
    </source>
</evidence>
<dbReference type="GO" id="GO:0016579">
    <property type="term" value="P:protein deubiquitination"/>
    <property type="evidence" value="ECO:0007669"/>
    <property type="project" value="InterPro"/>
</dbReference>
<dbReference type="InterPro" id="IPR018200">
    <property type="entry name" value="USP_CS"/>
</dbReference>
<dbReference type="SUPFAM" id="SSF57850">
    <property type="entry name" value="RING/U-box"/>
    <property type="match status" value="1"/>
</dbReference>
<dbReference type="PROSITE" id="PS50271">
    <property type="entry name" value="ZF_UBP"/>
    <property type="match status" value="1"/>
</dbReference>
<feature type="binding site" evidence="13">
    <location>
        <position position="196"/>
    </location>
    <ligand>
        <name>Zn(2+)</name>
        <dbReference type="ChEBI" id="CHEBI:29105"/>
    </ligand>
</feature>
<dbReference type="CDD" id="cd14298">
    <property type="entry name" value="UBA2_scUBP14_like"/>
    <property type="match status" value="1"/>
</dbReference>
<keyword evidence="3 11" id="KW-0645">Protease</keyword>
<dbReference type="GO" id="GO:0005829">
    <property type="term" value="C:cytosol"/>
    <property type="evidence" value="ECO:0007669"/>
    <property type="project" value="TreeGrafter"/>
</dbReference>
<dbReference type="GO" id="GO:0008270">
    <property type="term" value="F:zinc ion binding"/>
    <property type="evidence" value="ECO:0007669"/>
    <property type="project" value="UniProtKB-UniRule"/>
</dbReference>
<dbReference type="PROSITE" id="PS00972">
    <property type="entry name" value="USP_1"/>
    <property type="match status" value="1"/>
</dbReference>
<dbReference type="SMART" id="SM00290">
    <property type="entry name" value="ZnF_UBP"/>
    <property type="match status" value="1"/>
</dbReference>
<accession>A0A1X7R7T2</accession>
<feature type="binding site" evidence="13">
    <location>
        <position position="193"/>
    </location>
    <ligand>
        <name>Zn(2+)</name>
        <dbReference type="ChEBI" id="CHEBI:29105"/>
    </ligand>
</feature>
<feature type="binding site" evidence="13">
    <location>
        <position position="213"/>
    </location>
    <ligand>
        <name>Zn(2+)</name>
        <dbReference type="ChEBI" id="CHEBI:29105"/>
    </ligand>
</feature>
<evidence type="ECO:0000313" key="20">
    <source>
        <dbReference type="EMBL" id="SMN21296.1"/>
    </source>
</evidence>
<evidence type="ECO:0000256" key="12">
    <source>
        <dbReference type="PIRSR" id="PIRSR016308-1"/>
    </source>
</evidence>
<dbReference type="OrthoDB" id="361536at2759"/>
<organism evidence="20 21">
    <name type="scientific">Maudiozyma saulgeensis</name>
    <dbReference type="NCBI Taxonomy" id="1789683"/>
    <lineage>
        <taxon>Eukaryota</taxon>
        <taxon>Fungi</taxon>
        <taxon>Dikarya</taxon>
        <taxon>Ascomycota</taxon>
        <taxon>Saccharomycotina</taxon>
        <taxon>Saccharomycetes</taxon>
        <taxon>Saccharomycetales</taxon>
        <taxon>Saccharomycetaceae</taxon>
        <taxon>Maudiozyma</taxon>
    </lineage>
</organism>
<evidence type="ECO:0000256" key="13">
    <source>
        <dbReference type="PIRSR" id="PIRSR016308-3"/>
    </source>
</evidence>
<dbReference type="GO" id="GO:0006508">
    <property type="term" value="P:proteolysis"/>
    <property type="evidence" value="ECO:0007669"/>
    <property type="project" value="UniProtKB-KW"/>
</dbReference>
<dbReference type="CDD" id="cd14296">
    <property type="entry name" value="UBA1_scUBP14_like"/>
    <property type="match status" value="1"/>
</dbReference>
<keyword evidence="9 11" id="KW-0788">Thiol protease</keyword>
<dbReference type="CDD" id="cd02658">
    <property type="entry name" value="Peptidase_C19B"/>
    <property type="match status" value="1"/>
</dbReference>